<evidence type="ECO:0000256" key="6">
    <source>
        <dbReference type="ARBA" id="ARBA00023002"/>
    </source>
</evidence>
<evidence type="ECO:0000256" key="13">
    <source>
        <dbReference type="ARBA" id="ARBA00049556"/>
    </source>
</evidence>
<keyword evidence="9" id="KW-0576">Peroxisome</keyword>
<name>A0A1I5ZT79_9RHOB</name>
<dbReference type="InterPro" id="IPR008927">
    <property type="entry name" value="6-PGluconate_DH-like_C_sf"/>
</dbReference>
<evidence type="ECO:0000259" key="16">
    <source>
        <dbReference type="Pfam" id="PF02737"/>
    </source>
</evidence>
<evidence type="ECO:0000256" key="9">
    <source>
        <dbReference type="ARBA" id="ARBA00023140"/>
    </source>
</evidence>
<evidence type="ECO:0000256" key="3">
    <source>
        <dbReference type="ARBA" id="ARBA00008750"/>
    </source>
</evidence>
<dbReference type="Gene3D" id="3.90.226.10">
    <property type="entry name" value="2-enoyl-CoA Hydratase, Chain A, domain 1"/>
    <property type="match status" value="1"/>
</dbReference>
<dbReference type="InterPro" id="IPR029045">
    <property type="entry name" value="ClpP/crotonase-like_dom_sf"/>
</dbReference>
<dbReference type="InterPro" id="IPR018376">
    <property type="entry name" value="Enoyl-CoA_hyd/isom_CS"/>
</dbReference>
<dbReference type="GO" id="GO:0070403">
    <property type="term" value="F:NAD+ binding"/>
    <property type="evidence" value="ECO:0007669"/>
    <property type="project" value="InterPro"/>
</dbReference>
<dbReference type="SUPFAM" id="SSF48179">
    <property type="entry name" value="6-phosphogluconate dehydrogenase C-terminal domain-like"/>
    <property type="match status" value="2"/>
</dbReference>
<sequence length="698" mass="74840">MSDVVAYEMDGDIAVITIANPPVNALGHAVRQGLWDAIERFDADEAAHAAVILGEGKLFIGGADISEFGKPPQDPWLPEVVNRIEACGKPVVAAIQGAALGGGLEVALGCHYRVAMPGTKLGLPEVNLGIIPGAGGTQRTPRLIGVAASVQMIPAGGNLSAEDAVARGLADTLGEGSPREAGLAYARELVGQGAGPRRVGALPCPKTDEAALEQARALWRKKSAGEVARLAAIDAVEAATRLDIAEGLDEERRIFREMMETPQRAGLIHAFFIERKVAKLPEIEGVAPREVARIGVIGGGTMGAGIATAALTRGLDVTLIERDEASADKARATISKNLEGAVKRGKLSDAQKDSILSDGFRTATGYDALSEADLAIEAVFEDMDVKKQVFAELDRVMKKGAILATNTSYLDVNEIAASISRPGDVIGLHFFSPAHVMKLLEVVVADQTANDVTATAFALAKKLGKVAVRAGVCDGFIGNRILAKYRAAADRMVLQGASPYQVDRAVKAFGWPMGPYEMGDLAGLDIGYMTRKRKEPTRDPRDVVPTWADELYHLGRLGQKTGRGYYIYEEGKRGGQEDPEVEELVAKAREKQGIAPREFTDAEIQRRYMAALVNEAARVVEEGIAKRPLDVDVTFLYGYGFPRWRGGPMHWADHAGLADLLSDIKEYAEEDDFFWQPAPLLERLVADNANFASLNDQG</sequence>
<evidence type="ECO:0000256" key="5">
    <source>
        <dbReference type="ARBA" id="ARBA00022963"/>
    </source>
</evidence>
<dbReference type="InterPro" id="IPR006176">
    <property type="entry name" value="3-OHacyl-CoA_DH_NAD-bd"/>
</dbReference>
<dbReference type="SUPFAM" id="SSF52096">
    <property type="entry name" value="ClpP/crotonase"/>
    <property type="match status" value="1"/>
</dbReference>
<dbReference type="AlphaFoldDB" id="A0A1I5ZT79"/>
<dbReference type="PANTHER" id="PTHR23309:SF51">
    <property type="entry name" value="3-HYDROXYACYL-COA DEHYDROGENASE-RELATED"/>
    <property type="match status" value="1"/>
</dbReference>
<evidence type="ECO:0000256" key="12">
    <source>
        <dbReference type="ARBA" id="ARBA00023268"/>
    </source>
</evidence>
<evidence type="ECO:0000256" key="10">
    <source>
        <dbReference type="ARBA" id="ARBA00023235"/>
    </source>
</evidence>
<protein>
    <submittedName>
        <fullName evidence="17">3-hydroxyacyl-CoA dehydrogenase</fullName>
    </submittedName>
</protein>
<dbReference type="Proteomes" id="UP000243106">
    <property type="component" value="Unassembled WGS sequence"/>
</dbReference>
<comment type="subcellular location">
    <subcellularLocation>
        <location evidence="1">Peroxisome</location>
    </subcellularLocation>
</comment>
<dbReference type="SUPFAM" id="SSF51735">
    <property type="entry name" value="NAD(P)-binding Rossmann-fold domains"/>
    <property type="match status" value="1"/>
</dbReference>
<dbReference type="PROSITE" id="PS00166">
    <property type="entry name" value="ENOYL_COA_HYDRATASE"/>
    <property type="match status" value="1"/>
</dbReference>
<dbReference type="EMBL" id="FOXV01000012">
    <property type="protein sequence ID" value="SFQ59642.1"/>
    <property type="molecule type" value="Genomic_DNA"/>
</dbReference>
<dbReference type="InterPro" id="IPR036291">
    <property type="entry name" value="NAD(P)-bd_dom_sf"/>
</dbReference>
<dbReference type="FunFam" id="3.40.50.720:FF:000009">
    <property type="entry name" value="Fatty oxidation complex, alpha subunit"/>
    <property type="match status" value="1"/>
</dbReference>
<evidence type="ECO:0000256" key="4">
    <source>
        <dbReference type="ARBA" id="ARBA00022832"/>
    </source>
</evidence>
<keyword evidence="6" id="KW-0560">Oxidoreductase</keyword>
<reference evidence="18" key="1">
    <citation type="submission" date="2016-10" db="EMBL/GenBank/DDBJ databases">
        <authorList>
            <person name="Varghese N."/>
            <person name="Submissions S."/>
        </authorList>
    </citation>
    <scope>NUCLEOTIDE SEQUENCE [LARGE SCALE GENOMIC DNA]</scope>
    <source>
        <strain evidence="18">JCM 10271</strain>
    </source>
</reference>
<keyword evidence="11" id="KW-0456">Lyase</keyword>
<accession>A0A1I5ZT79</accession>
<dbReference type="Gene3D" id="3.40.50.720">
    <property type="entry name" value="NAD(P)-binding Rossmann-like Domain"/>
    <property type="match status" value="1"/>
</dbReference>
<comment type="similarity">
    <text evidence="3">In the N-terminal section; belongs to the enoyl-CoA hydratase/isomerase family.</text>
</comment>
<organism evidence="17 18">
    <name type="scientific">Roseivivax halotolerans</name>
    <dbReference type="NCBI Taxonomy" id="93684"/>
    <lineage>
        <taxon>Bacteria</taxon>
        <taxon>Pseudomonadati</taxon>
        <taxon>Pseudomonadota</taxon>
        <taxon>Alphaproteobacteria</taxon>
        <taxon>Rhodobacterales</taxon>
        <taxon>Roseobacteraceae</taxon>
        <taxon>Roseivivax</taxon>
    </lineage>
</organism>
<feature type="domain" description="3-hydroxyacyl-CoA dehydrogenase C-terminal" evidence="15">
    <location>
        <begin position="606"/>
        <end position="688"/>
    </location>
</feature>
<keyword evidence="5" id="KW-0442">Lipid degradation</keyword>
<evidence type="ECO:0000256" key="7">
    <source>
        <dbReference type="ARBA" id="ARBA00023027"/>
    </source>
</evidence>
<feature type="domain" description="3-hydroxyacyl-CoA dehydrogenase NAD binding" evidence="16">
    <location>
        <begin position="294"/>
        <end position="470"/>
    </location>
</feature>
<dbReference type="UniPathway" id="UPA00659"/>
<gene>
    <name evidence="17" type="ORF">SAMN05421853_11232</name>
</gene>
<dbReference type="RefSeq" id="WP_093014121.1">
    <property type="nucleotide sequence ID" value="NZ_FOXV01000012.1"/>
</dbReference>
<evidence type="ECO:0000313" key="17">
    <source>
        <dbReference type="EMBL" id="SFQ59642.1"/>
    </source>
</evidence>
<dbReference type="CDD" id="cd06558">
    <property type="entry name" value="crotonase-like"/>
    <property type="match status" value="1"/>
</dbReference>
<evidence type="ECO:0000259" key="15">
    <source>
        <dbReference type="Pfam" id="PF00725"/>
    </source>
</evidence>
<dbReference type="InterPro" id="IPR001753">
    <property type="entry name" value="Enoyl-CoA_hydra/iso"/>
</dbReference>
<dbReference type="FunFam" id="1.10.1040.50:FF:000006">
    <property type="entry name" value="Peroxisomal bifunctional enzyme"/>
    <property type="match status" value="1"/>
</dbReference>
<evidence type="ECO:0000256" key="11">
    <source>
        <dbReference type="ARBA" id="ARBA00023239"/>
    </source>
</evidence>
<dbReference type="GO" id="GO:0003857">
    <property type="term" value="F:(3S)-3-hydroxyacyl-CoA dehydrogenase (NAD+) activity"/>
    <property type="evidence" value="ECO:0007669"/>
    <property type="project" value="UniProtKB-EC"/>
</dbReference>
<dbReference type="PANTHER" id="PTHR23309">
    <property type="entry name" value="3-HYDROXYACYL-COA DEHYROGENASE"/>
    <property type="match status" value="1"/>
</dbReference>
<feature type="domain" description="3-hydroxyacyl-CoA dehydrogenase C-terminal" evidence="15">
    <location>
        <begin position="475"/>
        <end position="568"/>
    </location>
</feature>
<comment type="similarity">
    <text evidence="14">Belongs to the enoyl-CoA hydratase/isomerase family.</text>
</comment>
<dbReference type="GO" id="GO:0004300">
    <property type="term" value="F:enoyl-CoA hydratase activity"/>
    <property type="evidence" value="ECO:0007669"/>
    <property type="project" value="UniProtKB-ARBA"/>
</dbReference>
<dbReference type="InterPro" id="IPR006108">
    <property type="entry name" value="3HC_DH_C"/>
</dbReference>
<evidence type="ECO:0000256" key="1">
    <source>
        <dbReference type="ARBA" id="ARBA00004275"/>
    </source>
</evidence>
<dbReference type="Pfam" id="PF02737">
    <property type="entry name" value="3HCDH_N"/>
    <property type="match status" value="1"/>
</dbReference>
<keyword evidence="8" id="KW-0443">Lipid metabolism</keyword>
<evidence type="ECO:0000256" key="2">
    <source>
        <dbReference type="ARBA" id="ARBA00005005"/>
    </source>
</evidence>
<dbReference type="STRING" id="93684.SAMN05421853_11232"/>
<proteinExistence type="inferred from homology"/>
<evidence type="ECO:0000256" key="14">
    <source>
        <dbReference type="RuleBase" id="RU003707"/>
    </source>
</evidence>
<dbReference type="Pfam" id="PF00378">
    <property type="entry name" value="ECH_1"/>
    <property type="match status" value="1"/>
</dbReference>
<dbReference type="GO" id="GO:0016853">
    <property type="term" value="F:isomerase activity"/>
    <property type="evidence" value="ECO:0007669"/>
    <property type="project" value="UniProtKB-KW"/>
</dbReference>
<keyword evidence="12" id="KW-0511">Multifunctional enzyme</keyword>
<comment type="catalytic activity">
    <reaction evidence="13">
        <text>a (3S)-3-hydroxyacyl-CoA + NAD(+) = a 3-oxoacyl-CoA + NADH + H(+)</text>
        <dbReference type="Rhea" id="RHEA:22432"/>
        <dbReference type="ChEBI" id="CHEBI:15378"/>
        <dbReference type="ChEBI" id="CHEBI:57318"/>
        <dbReference type="ChEBI" id="CHEBI:57540"/>
        <dbReference type="ChEBI" id="CHEBI:57945"/>
        <dbReference type="ChEBI" id="CHEBI:90726"/>
        <dbReference type="EC" id="1.1.1.35"/>
    </reaction>
</comment>
<keyword evidence="7" id="KW-0520">NAD</keyword>
<dbReference type="Pfam" id="PF00725">
    <property type="entry name" value="3HCDH"/>
    <property type="match status" value="2"/>
</dbReference>
<dbReference type="Gene3D" id="1.10.1040.50">
    <property type="match status" value="1"/>
</dbReference>
<keyword evidence="4" id="KW-0276">Fatty acid metabolism</keyword>
<keyword evidence="18" id="KW-1185">Reference proteome</keyword>
<comment type="pathway">
    <text evidence="2">Lipid metabolism; fatty acid beta-oxidation.</text>
</comment>
<evidence type="ECO:0000256" key="8">
    <source>
        <dbReference type="ARBA" id="ARBA00023098"/>
    </source>
</evidence>
<keyword evidence="10" id="KW-0413">Isomerase</keyword>
<evidence type="ECO:0000313" key="18">
    <source>
        <dbReference type="Proteomes" id="UP000243106"/>
    </source>
</evidence>
<dbReference type="GO" id="GO:0006635">
    <property type="term" value="P:fatty acid beta-oxidation"/>
    <property type="evidence" value="ECO:0007669"/>
    <property type="project" value="UniProtKB-UniPathway"/>
</dbReference>